<dbReference type="EMBL" id="VRYZ01000006">
    <property type="protein sequence ID" value="TXS90569.1"/>
    <property type="molecule type" value="Genomic_DNA"/>
</dbReference>
<reference evidence="1 2" key="1">
    <citation type="submission" date="2019-08" db="EMBL/GenBank/DDBJ databases">
        <title>Parahaliea maris sp. nov., isolated from the surface seawater.</title>
        <authorList>
            <person name="Liu Y."/>
        </authorList>
    </citation>
    <scope>NUCLEOTIDE SEQUENCE [LARGE SCALE GENOMIC DNA]</scope>
    <source>
        <strain evidence="1 2">S2-26</strain>
    </source>
</reference>
<evidence type="ECO:0000313" key="1">
    <source>
        <dbReference type="EMBL" id="TXS90569.1"/>
    </source>
</evidence>
<dbReference type="OrthoDB" id="5451115at2"/>
<dbReference type="Proteomes" id="UP000321933">
    <property type="component" value="Unassembled WGS sequence"/>
</dbReference>
<dbReference type="Gene3D" id="3.40.50.1820">
    <property type="entry name" value="alpha/beta hydrolase"/>
    <property type="match status" value="1"/>
</dbReference>
<dbReference type="RefSeq" id="WP_148065095.1">
    <property type="nucleotide sequence ID" value="NZ_VRYZ01000006.1"/>
</dbReference>
<gene>
    <name evidence="1" type="ORF">FVW59_14635</name>
</gene>
<accession>A0A5C8ZS60</accession>
<organism evidence="1 2">
    <name type="scientific">Parahaliea aestuarii</name>
    <dbReference type="NCBI Taxonomy" id="1852021"/>
    <lineage>
        <taxon>Bacteria</taxon>
        <taxon>Pseudomonadati</taxon>
        <taxon>Pseudomonadota</taxon>
        <taxon>Gammaproteobacteria</taxon>
        <taxon>Cellvibrionales</taxon>
        <taxon>Halieaceae</taxon>
        <taxon>Parahaliea</taxon>
    </lineage>
</organism>
<name>A0A5C8ZS60_9GAMM</name>
<dbReference type="GO" id="GO:0016787">
    <property type="term" value="F:hydrolase activity"/>
    <property type="evidence" value="ECO:0007669"/>
    <property type="project" value="UniProtKB-KW"/>
</dbReference>
<comment type="caution">
    <text evidence="1">The sequence shown here is derived from an EMBL/GenBank/DDBJ whole genome shotgun (WGS) entry which is preliminary data.</text>
</comment>
<sequence length="290" mass="31783">MSSRRTFPFVVRNSSPTGTPRQLLKSVFVTLPLIFIAACEHIPGPQQLAQHYQLEAAWQTGGDFSLLSLARPGALHSRRLHIYLAGDGQPWHGSRPARNPTGRRSMALELLQQDPSPALYLARPCYHLDTMPARCTAKLWTSGRYSPEVVASMSDALTTLLENHSNIEEVLLIGYSGGGNLALLLAPRLPATVAVAVLTVAANLDTDAWTGHHRVLSLSDSLNPAVAITTTASEMHLQGSEDTIVPPTTTRLYFQRHPGAKAIQLPDFDHRCCWVEQWPRLLALAPPAQR</sequence>
<keyword evidence="1" id="KW-0378">Hydrolase</keyword>
<proteinExistence type="predicted"/>
<dbReference type="AlphaFoldDB" id="A0A5C8ZS60"/>
<dbReference type="SUPFAM" id="SSF53474">
    <property type="entry name" value="alpha/beta-Hydrolases"/>
    <property type="match status" value="1"/>
</dbReference>
<keyword evidence="2" id="KW-1185">Reference proteome</keyword>
<protein>
    <submittedName>
        <fullName evidence="1">Alpha/beta hydrolase</fullName>
    </submittedName>
</protein>
<dbReference type="InterPro" id="IPR029058">
    <property type="entry name" value="AB_hydrolase_fold"/>
</dbReference>
<evidence type="ECO:0000313" key="2">
    <source>
        <dbReference type="Proteomes" id="UP000321933"/>
    </source>
</evidence>